<proteinExistence type="predicted"/>
<keyword evidence="2" id="KW-1185">Reference proteome</keyword>
<comment type="caution">
    <text evidence="1">The sequence shown here is derived from an EMBL/GenBank/DDBJ whole genome shotgun (WGS) entry which is preliminary data.</text>
</comment>
<evidence type="ECO:0000313" key="1">
    <source>
        <dbReference type="EMBL" id="KAI4353466.1"/>
    </source>
</evidence>
<gene>
    <name evidence="1" type="ORF">L6164_002414</name>
</gene>
<sequence>MAKTLFVFSAHFLIFLTLSPFSLISISAEEDDFVRPMDRKLLGLKKEKLSHFRFYWHDIVSGKKPTSVAVVPPPANSTTAFGLLDIHDNPLTLGPEVSSKLVGKAQGFYASASQSEVGLLMAQNFAFVDGKYNGSTLTVLGRNPVFNKVREMPVVGGSGLFRFARGYVEARTHWFSPNSGDAIVEYNVYVLHY</sequence>
<accession>A0ACB9PY55</accession>
<protein>
    <submittedName>
        <fullName evidence="1">Uncharacterized protein</fullName>
    </submittedName>
</protein>
<name>A0ACB9PY55_BAUVA</name>
<organism evidence="1 2">
    <name type="scientific">Bauhinia variegata</name>
    <name type="common">Purple orchid tree</name>
    <name type="synonym">Phanera variegata</name>
    <dbReference type="NCBI Taxonomy" id="167791"/>
    <lineage>
        <taxon>Eukaryota</taxon>
        <taxon>Viridiplantae</taxon>
        <taxon>Streptophyta</taxon>
        <taxon>Embryophyta</taxon>
        <taxon>Tracheophyta</taxon>
        <taxon>Spermatophyta</taxon>
        <taxon>Magnoliopsida</taxon>
        <taxon>eudicotyledons</taxon>
        <taxon>Gunneridae</taxon>
        <taxon>Pentapetalae</taxon>
        <taxon>rosids</taxon>
        <taxon>fabids</taxon>
        <taxon>Fabales</taxon>
        <taxon>Fabaceae</taxon>
        <taxon>Cercidoideae</taxon>
        <taxon>Cercideae</taxon>
        <taxon>Bauhiniinae</taxon>
        <taxon>Bauhinia</taxon>
    </lineage>
</organism>
<reference evidence="1 2" key="1">
    <citation type="journal article" date="2022" name="DNA Res.">
        <title>Chromosomal-level genome assembly of the orchid tree Bauhinia variegata (Leguminosae; Cercidoideae) supports the allotetraploid origin hypothesis of Bauhinia.</title>
        <authorList>
            <person name="Zhong Y."/>
            <person name="Chen Y."/>
            <person name="Zheng D."/>
            <person name="Pang J."/>
            <person name="Liu Y."/>
            <person name="Luo S."/>
            <person name="Meng S."/>
            <person name="Qian L."/>
            <person name="Wei D."/>
            <person name="Dai S."/>
            <person name="Zhou R."/>
        </authorList>
    </citation>
    <scope>NUCLEOTIDE SEQUENCE [LARGE SCALE GENOMIC DNA]</scope>
    <source>
        <strain evidence="1">BV-YZ2020</strain>
    </source>
</reference>
<evidence type="ECO:0000313" key="2">
    <source>
        <dbReference type="Proteomes" id="UP000828941"/>
    </source>
</evidence>
<dbReference type="Proteomes" id="UP000828941">
    <property type="component" value="Chromosome 2"/>
</dbReference>
<dbReference type="EMBL" id="CM039427">
    <property type="protein sequence ID" value="KAI4353466.1"/>
    <property type="molecule type" value="Genomic_DNA"/>
</dbReference>